<organism evidence="7 8">
    <name type="scientific">Thiothrix winogradskyi</name>
    <dbReference type="NCBI Taxonomy" id="96472"/>
    <lineage>
        <taxon>Bacteria</taxon>
        <taxon>Pseudomonadati</taxon>
        <taxon>Pseudomonadota</taxon>
        <taxon>Gammaproteobacteria</taxon>
        <taxon>Thiotrichales</taxon>
        <taxon>Thiotrichaceae</taxon>
        <taxon>Thiothrix</taxon>
    </lineage>
</organism>
<dbReference type="InterPro" id="IPR002416">
    <property type="entry name" value="T2SS_protein-GspH"/>
</dbReference>
<dbReference type="PRINTS" id="PR00885">
    <property type="entry name" value="BCTERIALGSPH"/>
</dbReference>
<evidence type="ECO:0000313" key="8">
    <source>
        <dbReference type="Proteomes" id="UP001054801"/>
    </source>
</evidence>
<evidence type="ECO:0000256" key="4">
    <source>
        <dbReference type="ARBA" id="ARBA00022989"/>
    </source>
</evidence>
<dbReference type="RefSeq" id="WP_236500978.1">
    <property type="nucleotide sequence ID" value="NZ_CP091244.1"/>
</dbReference>
<dbReference type="SUPFAM" id="SSF54523">
    <property type="entry name" value="Pili subunits"/>
    <property type="match status" value="1"/>
</dbReference>
<dbReference type="Proteomes" id="UP001054801">
    <property type="component" value="Chromosome"/>
</dbReference>
<accession>A0ABY3T5B6</accession>
<keyword evidence="2" id="KW-0488">Methylation</keyword>
<name>A0ABY3T5B6_9GAMM</name>
<sequence>MALKTMWVAGNYKHKHAFPQGFSLLEMMIVIMVIGILYALAGSMLNLSMSDPLNEEVTRLRERVLMAQDESIVRSQALALGFGDKGYAFFVQNDQLQWEPVDNDNLLKAYEWRGSYQQSLYLQGQEVSLPGNDKIRPQVFILPTGEMMPFEWHVRDNAQREAVVKFDNVGREVDLAAEAS</sequence>
<proteinExistence type="predicted"/>
<gene>
    <name evidence="7" type="ORF">L2Y54_06430</name>
</gene>
<dbReference type="InterPro" id="IPR045584">
    <property type="entry name" value="Pilin-like"/>
</dbReference>
<evidence type="ECO:0000256" key="1">
    <source>
        <dbReference type="ARBA" id="ARBA00004167"/>
    </source>
</evidence>
<dbReference type="NCBIfam" id="TIGR02532">
    <property type="entry name" value="IV_pilin_GFxxxE"/>
    <property type="match status" value="1"/>
</dbReference>
<keyword evidence="3 6" id="KW-0812">Transmembrane</keyword>
<reference evidence="7" key="1">
    <citation type="journal article" date="2022" name="Microorganisms">
        <title>Two New Species of Filamentous Sulfur Bacteria of the Genus Thiothrix, Thiothrix winogradskyi sp. nov. and 'Candidatus Thiothrix sulfatifontis' sp. nov.</title>
        <authorList>
            <person name="Ravin N.V."/>
            <person name="Rossetti S."/>
            <person name="Beletsky A.V."/>
            <person name="Kadnikov V.V."/>
            <person name="Rudenko T.S."/>
            <person name="Smolyakov D.D."/>
            <person name="Moskvitina M.I."/>
            <person name="Gureeva M.V."/>
            <person name="Mardanov A.V."/>
            <person name="Grabovich M.Y."/>
        </authorList>
    </citation>
    <scope>NUCLEOTIDE SEQUENCE</scope>
    <source>
        <strain evidence="7">CT3</strain>
    </source>
</reference>
<dbReference type="InterPro" id="IPR012902">
    <property type="entry name" value="N_methyl_site"/>
</dbReference>
<keyword evidence="8" id="KW-1185">Reference proteome</keyword>
<dbReference type="Pfam" id="PF07963">
    <property type="entry name" value="N_methyl"/>
    <property type="match status" value="1"/>
</dbReference>
<evidence type="ECO:0000256" key="2">
    <source>
        <dbReference type="ARBA" id="ARBA00022481"/>
    </source>
</evidence>
<evidence type="ECO:0000256" key="6">
    <source>
        <dbReference type="SAM" id="Phobius"/>
    </source>
</evidence>
<keyword evidence="4 6" id="KW-1133">Transmembrane helix</keyword>
<dbReference type="Gene3D" id="3.55.40.10">
    <property type="entry name" value="minor pseudopilin epsh domain"/>
    <property type="match status" value="1"/>
</dbReference>
<evidence type="ECO:0000256" key="3">
    <source>
        <dbReference type="ARBA" id="ARBA00022692"/>
    </source>
</evidence>
<keyword evidence="5 6" id="KW-0472">Membrane</keyword>
<protein>
    <submittedName>
        <fullName evidence="7">Prepilin-type N-terminal cleavage/methylation domain-containing protein</fullName>
    </submittedName>
</protein>
<dbReference type="EMBL" id="CP091244">
    <property type="protein sequence ID" value="UJS25673.1"/>
    <property type="molecule type" value="Genomic_DNA"/>
</dbReference>
<feature type="transmembrane region" description="Helical" evidence="6">
    <location>
        <begin position="20"/>
        <end position="41"/>
    </location>
</feature>
<evidence type="ECO:0000313" key="7">
    <source>
        <dbReference type="EMBL" id="UJS25673.1"/>
    </source>
</evidence>
<comment type="subcellular location">
    <subcellularLocation>
        <location evidence="1">Membrane</location>
        <topology evidence="1">Single-pass membrane protein</topology>
    </subcellularLocation>
</comment>
<evidence type="ECO:0000256" key="5">
    <source>
        <dbReference type="ARBA" id="ARBA00023136"/>
    </source>
</evidence>